<keyword evidence="4" id="KW-1185">Reference proteome</keyword>
<evidence type="ECO:0000313" key="3">
    <source>
        <dbReference type="EMBL" id="KAJ3260420.1"/>
    </source>
</evidence>
<dbReference type="EMBL" id="JADGKB010000011">
    <property type="protein sequence ID" value="KAJ3260420.1"/>
    <property type="molecule type" value="Genomic_DNA"/>
</dbReference>
<dbReference type="GO" id="GO:0000466">
    <property type="term" value="P:maturation of 5.8S rRNA from tricistronic rRNA transcript (SSU-rRNA, 5.8S rRNA, LSU-rRNA)"/>
    <property type="evidence" value="ECO:0007669"/>
    <property type="project" value="TreeGrafter"/>
</dbReference>
<comment type="caution">
    <text evidence="3">The sequence shown here is derived from an EMBL/GenBank/DDBJ whole genome shotgun (WGS) entry which is preliminary data.</text>
</comment>
<gene>
    <name evidence="3" type="ORF">HK103_000562</name>
</gene>
<dbReference type="Proteomes" id="UP001210925">
    <property type="component" value="Unassembled WGS sequence"/>
</dbReference>
<evidence type="ECO:0000259" key="1">
    <source>
        <dbReference type="Pfam" id="PF11707"/>
    </source>
</evidence>
<dbReference type="InterPro" id="IPR021714">
    <property type="entry name" value="URB1_N"/>
</dbReference>
<evidence type="ECO:0008006" key="5">
    <source>
        <dbReference type="Google" id="ProtNLM"/>
    </source>
</evidence>
<sequence>MNIKEAIESQNASVIELQLRQFLQHKHPEHLTDELLLNLWQWQIENNLVQLECLVLESLALYMDTSKTLSKTITRSYLSQIYTNLSGKHSTVSSTLKLMIAMANYSSRDLALNFNFNLKQFDSILKIRRKSLEEDKMPNDIRNLYIQLVCTLVRKNDSTTRQYLLEIKNFVGALMKDLKNDNPKTVQYVLETMEIIIADEKISRTAKSLLFSNYILEQLIQLYDKESLASIVHPFLLKLCTTVGSSVCFQDAGWYGKLHNFNLSKLILNLKSSDLKQRELLISILGKCPELVQYFFDNIKFSLEPRSSVSYFANISLIVEIINLEIPVNFGYKNRNMEKEEKFTYLDNGIPLPEVHSALQNIYPSILNKIITSKSLQANDSEIRFAISQLLVTCFKKLEMVLSKSSNTEWNSLIIENVRNLLPDVQIVLALFQKEKFTEAKIDGKDLLISHTHLLYYYQIFNTEQLRKTRFDFTKLLQFDIQSEIFVKLIGNVPDFKWNQSVDIVKKLISLDMLFDNWLAHTILFQKSTIKTFKRNLEFFDLDYISNILYKDSRNYKLLDSCAQGVPVIYYALDKTDISCIKFIIEDVIYSGIDLKKINFEGIIQHWIKRMSGEKLDFKKRDSIEELDLEKLIKVNLSAVATSKLNMKPEFLDTLVLIQGSKVTDWTTLHSVELLFDQLYIQNESPEIQEQLLKWCETEKERVIKCGLFYMDARPNEYSDTVFLDLLYHVADKDCSFILENMVIKQRFLEPNVAKVVLQCLDEQNYVFYKTLFINDLHDFKPVHLQILQSGLFDAEIPRLLKLNLHDSLFRYCVQNLNTSDLDFLFSILKQCIKDKIKLAPIFKNSLLVSKLESKQIKKLLKNEDYEYIGWVLKSFIFHWPTVLGWIAENNVNDRQFLLNIGSVLVDFENYSMLEGIPKFVLKPFKKLCKSFVESSLWELNEQLLQILHIVLGDKVHKVVNKGLKEIKGEKQDLEKLNIFNDLLYSIDRILAEKDNLAMTILAFIKSILVERRKKMAVTKTDFEQESILSGLIEYIIHQDYSLVNIESELIDSVVLQCIKYRLTDPKVLKLVVYLLPMTKIAKLDVMITTHSAYDSIITSSEILTNRVIPENHPAKPMLLTLLYDIMLQTKRLSIDYLPKIMANYQGTMSESDLCALKIIMGYEQLQDTSITNYIGQFAKKEVTQDFIPAFETLNAIDIPWMTHSLNWFPIDRDILQVDYMQRNAFSSGISPIYDPAFFLMLFLNILQQPEHADLHLLLETNVVGMAVMGLSSTSLNTRKLCHHLTFTFYDLLLKSEIKERNQTLLVLSTFRNAVNPTAEDPYPRVPQMIASFVAQSLAIMLKPESELYPQINRFCLQRPIIDLTDVPMFYQMFYSQSTENRKDRHWILKLLLHGISTKSDFQLLKRRFVLDILESFFVSPMADMYSKQLIIFKLCDIPSAVSTLITKQGILGYLKGICSTIPLNTPNKLFLALPVLLIRLFKTYIDTPMKWDGKTDRIFFIEAFVDTIDVLITRLKELKNIHASFVSSSLARIISLCNELAAYCTGCSNGIKFHSVTLMQLYTAIETLDNEELRPIVFFENDIDQLFTETFESKKNLLNQFRQLLCNTRPHPLHEVDTNFVKLVEWSLKQNNGVNFYYWLLELQLAYPTILTSAVLYQTVIKLLLENLDSVMIKEKQLSRTILVLILKQLSSEPRKRSLDDVPEQSFDPKVVERIKEMIQYTPTPKYLLNGGMMNEMFKSAELGHLLKVCWSGSATTIDDWFAI</sequence>
<evidence type="ECO:0000259" key="2">
    <source>
        <dbReference type="Pfam" id="PF16201"/>
    </source>
</evidence>
<feature type="domain" description="URB1 N-terminal" evidence="1">
    <location>
        <begin position="58"/>
        <end position="314"/>
    </location>
</feature>
<reference evidence="3" key="1">
    <citation type="submission" date="2020-05" db="EMBL/GenBank/DDBJ databases">
        <title>Phylogenomic resolution of chytrid fungi.</title>
        <authorList>
            <person name="Stajich J.E."/>
            <person name="Amses K."/>
            <person name="Simmons R."/>
            <person name="Seto K."/>
            <person name="Myers J."/>
            <person name="Bonds A."/>
            <person name="Quandt C.A."/>
            <person name="Barry K."/>
            <person name="Liu P."/>
            <person name="Grigoriev I."/>
            <person name="Longcore J.E."/>
            <person name="James T.Y."/>
        </authorList>
    </citation>
    <scope>NUCLEOTIDE SEQUENCE</scope>
    <source>
        <strain evidence="3">PLAUS21</strain>
    </source>
</reference>
<dbReference type="InterPro" id="IPR032436">
    <property type="entry name" value="URB1_C"/>
</dbReference>
<dbReference type="InterPro" id="IPR039844">
    <property type="entry name" value="URB1"/>
</dbReference>
<dbReference type="Pfam" id="PF16201">
    <property type="entry name" value="NopRA1"/>
    <property type="match status" value="1"/>
</dbReference>
<feature type="domain" description="URB1 C-terminal" evidence="2">
    <location>
        <begin position="1265"/>
        <end position="1452"/>
    </location>
</feature>
<name>A0AAD5UKA9_9FUNG</name>
<evidence type="ECO:0000313" key="4">
    <source>
        <dbReference type="Proteomes" id="UP001210925"/>
    </source>
</evidence>
<dbReference type="GO" id="GO:0005730">
    <property type="term" value="C:nucleolus"/>
    <property type="evidence" value="ECO:0007669"/>
    <property type="project" value="TreeGrafter"/>
</dbReference>
<dbReference type="Pfam" id="PF11707">
    <property type="entry name" value="Npa1"/>
    <property type="match status" value="1"/>
</dbReference>
<dbReference type="PANTHER" id="PTHR13500">
    <property type="entry name" value="NUCLEOLAR PRERIBOSOMAL-ASSOCIATED PROTEIN 1"/>
    <property type="match status" value="1"/>
</dbReference>
<proteinExistence type="predicted"/>
<dbReference type="PANTHER" id="PTHR13500:SF0">
    <property type="entry name" value="NUCLEOLAR PRE-RIBOSOMAL-ASSOCIATED PROTEIN 1"/>
    <property type="match status" value="1"/>
</dbReference>
<protein>
    <recommendedName>
        <fullName evidence="5">Nucleolar pre-ribosomal-associated protein 1</fullName>
    </recommendedName>
</protein>
<accession>A0AAD5UKA9</accession>
<dbReference type="GO" id="GO:0000463">
    <property type="term" value="P:maturation of LSU-rRNA from tricistronic rRNA transcript (SSU-rRNA, 5.8S rRNA, LSU-rRNA)"/>
    <property type="evidence" value="ECO:0007669"/>
    <property type="project" value="TreeGrafter"/>
</dbReference>
<organism evidence="3 4">
    <name type="scientific">Boothiomyces macroporosus</name>
    <dbReference type="NCBI Taxonomy" id="261099"/>
    <lineage>
        <taxon>Eukaryota</taxon>
        <taxon>Fungi</taxon>
        <taxon>Fungi incertae sedis</taxon>
        <taxon>Chytridiomycota</taxon>
        <taxon>Chytridiomycota incertae sedis</taxon>
        <taxon>Chytridiomycetes</taxon>
        <taxon>Rhizophydiales</taxon>
        <taxon>Terramycetaceae</taxon>
        <taxon>Boothiomyces</taxon>
    </lineage>
</organism>